<protein>
    <recommendedName>
        <fullName evidence="1">Gcp-like domain-containing protein</fullName>
    </recommendedName>
</protein>
<dbReference type="InterPro" id="IPR000905">
    <property type="entry name" value="Gcp-like_dom"/>
</dbReference>
<dbReference type="GO" id="GO:0002949">
    <property type="term" value="P:tRNA threonylcarbamoyladenosine modification"/>
    <property type="evidence" value="ECO:0007669"/>
    <property type="project" value="InterPro"/>
</dbReference>
<dbReference type="AlphaFoldDB" id="A0A382IZM5"/>
<dbReference type="InterPro" id="IPR043129">
    <property type="entry name" value="ATPase_NBD"/>
</dbReference>
<evidence type="ECO:0000313" key="2">
    <source>
        <dbReference type="EMBL" id="SVC05106.1"/>
    </source>
</evidence>
<reference evidence="2" key="1">
    <citation type="submission" date="2018-05" db="EMBL/GenBank/DDBJ databases">
        <authorList>
            <person name="Lanie J.A."/>
            <person name="Ng W.-L."/>
            <person name="Kazmierczak K.M."/>
            <person name="Andrzejewski T.M."/>
            <person name="Davidsen T.M."/>
            <person name="Wayne K.J."/>
            <person name="Tettelin H."/>
            <person name="Glass J.I."/>
            <person name="Rusch D."/>
            <person name="Podicherti R."/>
            <person name="Tsui H.-C.T."/>
            <person name="Winkler M.E."/>
        </authorList>
    </citation>
    <scope>NUCLEOTIDE SEQUENCE</scope>
</reference>
<dbReference type="SUPFAM" id="SSF53067">
    <property type="entry name" value="Actin-like ATPase domain"/>
    <property type="match status" value="1"/>
</dbReference>
<gene>
    <name evidence="2" type="ORF">METZ01_LOCUS257960</name>
</gene>
<dbReference type="NCBIfam" id="TIGR03725">
    <property type="entry name" value="T6A_YeaZ"/>
    <property type="match status" value="1"/>
</dbReference>
<dbReference type="EMBL" id="UINC01070733">
    <property type="protein sequence ID" value="SVC05106.1"/>
    <property type="molecule type" value="Genomic_DNA"/>
</dbReference>
<dbReference type="GO" id="GO:0005829">
    <property type="term" value="C:cytosol"/>
    <property type="evidence" value="ECO:0007669"/>
    <property type="project" value="TreeGrafter"/>
</dbReference>
<dbReference type="Gene3D" id="3.30.420.40">
    <property type="match status" value="2"/>
</dbReference>
<sequence>MNIIALDTVAGASSVAIFSGGKKVYNYRKVLDRGHAEVLIPMMKEAISSVSFEFLDLELIAVTVGPGSFTGIRVGLATARSLSVAAKVPVIGVTSFEAVAASITEEEWAGAPVLVALETRRDDLYLQMFNEARERLGEPKVVG</sequence>
<dbReference type="InterPro" id="IPR022496">
    <property type="entry name" value="T6A_TsaB"/>
</dbReference>
<name>A0A382IZM5_9ZZZZ</name>
<dbReference type="PANTHER" id="PTHR11735">
    <property type="entry name" value="TRNA N6-ADENOSINE THREONYLCARBAMOYLTRANSFERASE"/>
    <property type="match status" value="1"/>
</dbReference>
<evidence type="ECO:0000259" key="1">
    <source>
        <dbReference type="Pfam" id="PF00814"/>
    </source>
</evidence>
<dbReference type="PANTHER" id="PTHR11735:SF11">
    <property type="entry name" value="TRNA THREONYLCARBAMOYLADENOSINE BIOSYNTHESIS PROTEIN TSAB"/>
    <property type="match status" value="1"/>
</dbReference>
<proteinExistence type="predicted"/>
<organism evidence="2">
    <name type="scientific">marine metagenome</name>
    <dbReference type="NCBI Taxonomy" id="408172"/>
    <lineage>
        <taxon>unclassified sequences</taxon>
        <taxon>metagenomes</taxon>
        <taxon>ecological metagenomes</taxon>
    </lineage>
</organism>
<accession>A0A382IZM5</accession>
<feature type="non-terminal residue" evidence="2">
    <location>
        <position position="143"/>
    </location>
</feature>
<feature type="domain" description="Gcp-like" evidence="1">
    <location>
        <begin position="31"/>
        <end position="128"/>
    </location>
</feature>
<dbReference type="Pfam" id="PF00814">
    <property type="entry name" value="TsaD"/>
    <property type="match status" value="1"/>
</dbReference>